<dbReference type="SUPFAM" id="SSF55331">
    <property type="entry name" value="Tautomerase/MIF"/>
    <property type="match status" value="1"/>
</dbReference>
<proteinExistence type="inferred from homology"/>
<evidence type="ECO:0000256" key="2">
    <source>
        <dbReference type="ARBA" id="ARBA00023235"/>
    </source>
</evidence>
<feature type="domain" description="4-oxalocrotonate tautomerase-like" evidence="4">
    <location>
        <begin position="2"/>
        <end position="55"/>
    </location>
</feature>
<gene>
    <name evidence="5" type="ORF">ACS04_11360</name>
</gene>
<name>A0A0J7AKT2_9ACTN</name>
<keyword evidence="6" id="KW-1185">Reference proteome</keyword>
<dbReference type="RefSeq" id="WP_048476432.1">
    <property type="nucleotide sequence ID" value="NZ_JBEZIN010000004.1"/>
</dbReference>
<dbReference type="STRING" id="66430.ACS04_11360"/>
<evidence type="ECO:0000313" key="5">
    <source>
        <dbReference type="EMBL" id="KMO97756.1"/>
    </source>
</evidence>
<evidence type="ECO:0000313" key="6">
    <source>
        <dbReference type="Proteomes" id="UP000035932"/>
    </source>
</evidence>
<dbReference type="GO" id="GO:0016853">
    <property type="term" value="F:isomerase activity"/>
    <property type="evidence" value="ECO:0007669"/>
    <property type="project" value="UniProtKB-KW"/>
</dbReference>
<sequence>MPIISVTTWDGQDDAQSRELMEELTRTVRKVTGAPLDKITVYIQEVPRNRWTEGGALGSDPEFPVLSRRLTE</sequence>
<dbReference type="Gene3D" id="3.30.429.10">
    <property type="entry name" value="Macrophage Migration Inhibitory Factor"/>
    <property type="match status" value="1"/>
</dbReference>
<dbReference type="PANTHER" id="PTHR35530">
    <property type="entry name" value="TAUTOMERASE-RELATED"/>
    <property type="match status" value="1"/>
</dbReference>
<dbReference type="PATRIC" id="fig|66430.4.peg.4665"/>
<dbReference type="EMBL" id="LFML01000043">
    <property type="protein sequence ID" value="KMO97756.1"/>
    <property type="molecule type" value="Genomic_DNA"/>
</dbReference>
<organism evidence="5 6">
    <name type="scientific">Streptomyces roseus</name>
    <dbReference type="NCBI Taxonomy" id="66430"/>
    <lineage>
        <taxon>Bacteria</taxon>
        <taxon>Bacillati</taxon>
        <taxon>Actinomycetota</taxon>
        <taxon>Actinomycetes</taxon>
        <taxon>Kitasatosporales</taxon>
        <taxon>Streptomycetaceae</taxon>
        <taxon>Streptomyces</taxon>
    </lineage>
</organism>
<comment type="similarity">
    <text evidence="1">Belongs to the 4-oxalocrotonate tautomerase family.</text>
</comment>
<comment type="caution">
    <text evidence="5">The sequence shown here is derived from an EMBL/GenBank/DDBJ whole genome shotgun (WGS) entry which is preliminary data.</text>
</comment>
<evidence type="ECO:0000256" key="3">
    <source>
        <dbReference type="SAM" id="MobiDB-lite"/>
    </source>
</evidence>
<dbReference type="InterPro" id="IPR004370">
    <property type="entry name" value="4-OT-like_dom"/>
</dbReference>
<dbReference type="Pfam" id="PF01361">
    <property type="entry name" value="Tautomerase"/>
    <property type="match status" value="1"/>
</dbReference>
<evidence type="ECO:0000256" key="1">
    <source>
        <dbReference type="ARBA" id="ARBA00006723"/>
    </source>
</evidence>
<dbReference type="InterPro" id="IPR014347">
    <property type="entry name" value="Tautomerase/MIF_sf"/>
</dbReference>
<reference evidence="5 6" key="1">
    <citation type="submission" date="2015-06" db="EMBL/GenBank/DDBJ databases">
        <title>Recapitulation of the evolution of biosynthetic gene clusters reveals hidden chemical diversity on bacterial genomes.</title>
        <authorList>
            <person name="Cruz-Morales P."/>
            <person name="Martinez-Guerrero C."/>
            <person name="Morales-Escalante M.A."/>
            <person name="Yanez-Guerra L.A."/>
            <person name="Kopp J.F."/>
            <person name="Feldmann J."/>
            <person name="Ramos-Aboites H.E."/>
            <person name="Barona-Gomez F."/>
        </authorList>
    </citation>
    <scope>NUCLEOTIDE SEQUENCE [LARGE SCALE GENOMIC DNA]</scope>
    <source>
        <strain evidence="5 6">ATCC 31245</strain>
    </source>
</reference>
<dbReference type="Proteomes" id="UP000035932">
    <property type="component" value="Unassembled WGS sequence"/>
</dbReference>
<keyword evidence="2" id="KW-0413">Isomerase</keyword>
<protein>
    <submittedName>
        <fullName evidence="5">Tautomerase</fullName>
    </submittedName>
</protein>
<dbReference type="AlphaFoldDB" id="A0A0J7AKT2"/>
<evidence type="ECO:0000259" key="4">
    <source>
        <dbReference type="Pfam" id="PF01361"/>
    </source>
</evidence>
<accession>A0A0J7AKT2</accession>
<dbReference type="OrthoDB" id="4965437at2"/>
<dbReference type="PANTHER" id="PTHR35530:SF1">
    <property type="entry name" value="2-HYDROXYMUCONATE TAUTOMERASE"/>
    <property type="match status" value="1"/>
</dbReference>
<feature type="region of interest" description="Disordered" evidence="3">
    <location>
        <begin position="51"/>
        <end position="72"/>
    </location>
</feature>